<organism evidence="8 9">
    <name type="scientific">Zavarzinia aquatilis</name>
    <dbReference type="NCBI Taxonomy" id="2211142"/>
    <lineage>
        <taxon>Bacteria</taxon>
        <taxon>Pseudomonadati</taxon>
        <taxon>Pseudomonadota</taxon>
        <taxon>Alphaproteobacteria</taxon>
        <taxon>Rhodospirillales</taxon>
        <taxon>Zavarziniaceae</taxon>
        <taxon>Zavarzinia</taxon>
    </lineage>
</organism>
<dbReference type="RefSeq" id="WP_109905090.1">
    <property type="nucleotide sequence ID" value="NZ_QGLE01000004.1"/>
</dbReference>
<dbReference type="PRINTS" id="PR01488">
    <property type="entry name" value="RTXTOXINA"/>
</dbReference>
<dbReference type="InterPro" id="IPR050557">
    <property type="entry name" value="RTX_toxin/Mannuronan_C5-epim"/>
</dbReference>
<dbReference type="SUPFAM" id="SSF51120">
    <property type="entry name" value="beta-Roll"/>
    <property type="match status" value="3"/>
</dbReference>
<evidence type="ECO:0000313" key="9">
    <source>
        <dbReference type="Proteomes" id="UP000245461"/>
    </source>
</evidence>
<evidence type="ECO:0000256" key="7">
    <source>
        <dbReference type="ARBA" id="ARBA00023136"/>
    </source>
</evidence>
<sequence>MATFTSSVQVDLTHFENVTTGGAYIPFLGSGVASFYNSLTNVSFNAVGPTVFSLIGSATGIATDIHVYDGAPMFVAGMPAGTTISLTGIAADMTDVTSFLTSTTSMASLMFLAGVLTGDDMITGSSFDDVLIGGLGADTINGGIGVDTVSYFNSMTGVFVSLSTGLGARGEAQGDVLTGIESIEGSSFADKLVGDAGINVLTGGDGDDQLIGGAGADQLIGGLGNDTASYSTATSGVFVDLFLGSGSSGDALGDAYISIENVTGSAYMDSLSGDGGDNRLQGLDGDDTLMGQGGNDTILGDAGADTLIGGDGDDVLQGRADDDFLYGNDGADRLIGGTGADTMSGGVGNDIYEVDDVGDSVSEASGEGTDRVISFLSDYTLTDNVEVLVLGAGAGNGTGNSAANTIKGNGGDNVLSGGDGVDTLQGFDGADTLIGGAGNDRLYGGAGNDTFVFNGPAGGVDRIADWNDGDAIVIDTLAFGIDVSGGLSVANGTSPAGLVSDCVFYNTSTGRVYAYDADVDTLTAFAVISAKPAALDITDVFVMV</sequence>
<dbReference type="EMBL" id="QGLE01000004">
    <property type="protein sequence ID" value="PWR24347.1"/>
    <property type="molecule type" value="Genomic_DNA"/>
</dbReference>
<dbReference type="PRINTS" id="PR00313">
    <property type="entry name" value="CABNDNGRPT"/>
</dbReference>
<gene>
    <name evidence="8" type="ORF">DKG74_09570</name>
</gene>
<dbReference type="PANTHER" id="PTHR38340">
    <property type="entry name" value="S-LAYER PROTEIN"/>
    <property type="match status" value="1"/>
</dbReference>
<dbReference type="Pfam" id="PF00353">
    <property type="entry name" value="HemolysinCabind"/>
    <property type="match status" value="5"/>
</dbReference>
<reference evidence="8 9" key="1">
    <citation type="submission" date="2018-05" db="EMBL/GenBank/DDBJ databases">
        <title>Zavarzinia sp. HR-AS.</title>
        <authorList>
            <person name="Lee Y."/>
            <person name="Jeon C.O."/>
        </authorList>
    </citation>
    <scope>NUCLEOTIDE SEQUENCE [LARGE SCALE GENOMIC DNA]</scope>
    <source>
        <strain evidence="8 9">HR-AS</strain>
    </source>
</reference>
<dbReference type="AlphaFoldDB" id="A0A317EB65"/>
<evidence type="ECO:0000313" key="8">
    <source>
        <dbReference type="EMBL" id="PWR24347.1"/>
    </source>
</evidence>
<dbReference type="Gene3D" id="2.150.10.10">
    <property type="entry name" value="Serralysin-like metalloprotease, C-terminal"/>
    <property type="match status" value="4"/>
</dbReference>
<proteinExistence type="predicted"/>
<evidence type="ECO:0000256" key="4">
    <source>
        <dbReference type="ARBA" id="ARBA00022656"/>
    </source>
</evidence>
<dbReference type="GO" id="GO:0005576">
    <property type="term" value="C:extracellular region"/>
    <property type="evidence" value="ECO:0007669"/>
    <property type="project" value="UniProtKB-SubCell"/>
</dbReference>
<accession>A0A317EB65</accession>
<dbReference type="Proteomes" id="UP000245461">
    <property type="component" value="Unassembled WGS sequence"/>
</dbReference>
<keyword evidence="4" id="KW-0800">Toxin</keyword>
<keyword evidence="5" id="KW-0677">Repeat</keyword>
<comment type="caution">
    <text evidence="8">The sequence shown here is derived from an EMBL/GenBank/DDBJ whole genome shotgun (WGS) entry which is preliminary data.</text>
</comment>
<comment type="subcellular location">
    <subcellularLocation>
        <location evidence="1">Membrane</location>
    </subcellularLocation>
    <subcellularLocation>
        <location evidence="2">Secreted</location>
    </subcellularLocation>
</comment>
<dbReference type="InterPro" id="IPR003995">
    <property type="entry name" value="RTX_toxin_determinant-A"/>
</dbReference>
<dbReference type="GO" id="GO:0090729">
    <property type="term" value="F:toxin activity"/>
    <property type="evidence" value="ECO:0007669"/>
    <property type="project" value="UniProtKB-KW"/>
</dbReference>
<protein>
    <recommendedName>
        <fullName evidence="10">Calcium-binding protein</fullName>
    </recommendedName>
</protein>
<keyword evidence="6" id="KW-0843">Virulence</keyword>
<dbReference type="InterPro" id="IPR018511">
    <property type="entry name" value="Hemolysin-typ_Ca-bd_CS"/>
</dbReference>
<dbReference type="InterPro" id="IPR001343">
    <property type="entry name" value="Hemolysn_Ca-bd"/>
</dbReference>
<dbReference type="GO" id="GO:0005509">
    <property type="term" value="F:calcium ion binding"/>
    <property type="evidence" value="ECO:0007669"/>
    <property type="project" value="InterPro"/>
</dbReference>
<keyword evidence="3" id="KW-0964">Secreted</keyword>
<dbReference type="GO" id="GO:0016020">
    <property type="term" value="C:membrane"/>
    <property type="evidence" value="ECO:0007669"/>
    <property type="project" value="UniProtKB-SubCell"/>
</dbReference>
<evidence type="ECO:0000256" key="1">
    <source>
        <dbReference type="ARBA" id="ARBA00004370"/>
    </source>
</evidence>
<dbReference type="InterPro" id="IPR011049">
    <property type="entry name" value="Serralysin-like_metalloprot_C"/>
</dbReference>
<dbReference type="PANTHER" id="PTHR38340:SF1">
    <property type="entry name" value="S-LAYER PROTEIN"/>
    <property type="match status" value="1"/>
</dbReference>
<evidence type="ECO:0000256" key="5">
    <source>
        <dbReference type="ARBA" id="ARBA00022737"/>
    </source>
</evidence>
<name>A0A317EB65_9PROT</name>
<keyword evidence="9" id="KW-1185">Reference proteome</keyword>
<evidence type="ECO:0000256" key="6">
    <source>
        <dbReference type="ARBA" id="ARBA00023026"/>
    </source>
</evidence>
<dbReference type="OrthoDB" id="7270858at2"/>
<evidence type="ECO:0008006" key="10">
    <source>
        <dbReference type="Google" id="ProtNLM"/>
    </source>
</evidence>
<evidence type="ECO:0000256" key="3">
    <source>
        <dbReference type="ARBA" id="ARBA00022525"/>
    </source>
</evidence>
<keyword evidence="7" id="KW-0472">Membrane</keyword>
<dbReference type="PROSITE" id="PS00330">
    <property type="entry name" value="HEMOLYSIN_CALCIUM"/>
    <property type="match status" value="5"/>
</dbReference>
<evidence type="ECO:0000256" key="2">
    <source>
        <dbReference type="ARBA" id="ARBA00004613"/>
    </source>
</evidence>